<proteinExistence type="predicted"/>
<name>A0AAD9V7Q7_ACRCE</name>
<accession>A0AAD9V7Q7</accession>
<evidence type="ECO:0000313" key="1">
    <source>
        <dbReference type="EMBL" id="KAK2564406.1"/>
    </source>
</evidence>
<gene>
    <name evidence="1" type="ORF">P5673_011835</name>
</gene>
<dbReference type="Proteomes" id="UP001249851">
    <property type="component" value="Unassembled WGS sequence"/>
</dbReference>
<keyword evidence="2" id="KW-1185">Reference proteome</keyword>
<comment type="caution">
    <text evidence="1">The sequence shown here is derived from an EMBL/GenBank/DDBJ whole genome shotgun (WGS) entry which is preliminary data.</text>
</comment>
<reference evidence="1" key="1">
    <citation type="journal article" date="2023" name="G3 (Bethesda)">
        <title>Whole genome assembly and annotation of the endangered Caribbean coral Acropora cervicornis.</title>
        <authorList>
            <person name="Selwyn J.D."/>
            <person name="Vollmer S.V."/>
        </authorList>
    </citation>
    <scope>NUCLEOTIDE SEQUENCE</scope>
    <source>
        <strain evidence="1">K2</strain>
    </source>
</reference>
<dbReference type="AlphaFoldDB" id="A0AAD9V7Q7"/>
<sequence length="136" mass="15484">MAHLSVVRHTRVFQLTVNNTMFSLNLKKPSFSERQRLQAPTGGRRRQENTTIWKNLASLSKSDTLLPTGTFVALFEEACVICGLSYSYSLDMVMERLDLRSILVLTGSNWEEIKIEEESEDGKKVESVIRVPAQYT</sequence>
<dbReference type="EMBL" id="JARQWQ010000022">
    <property type="protein sequence ID" value="KAK2564406.1"/>
    <property type="molecule type" value="Genomic_DNA"/>
</dbReference>
<protein>
    <submittedName>
        <fullName evidence="1">Uncharacterized protein</fullName>
    </submittedName>
</protein>
<evidence type="ECO:0000313" key="2">
    <source>
        <dbReference type="Proteomes" id="UP001249851"/>
    </source>
</evidence>
<reference evidence="1" key="2">
    <citation type="journal article" date="2023" name="Science">
        <title>Genomic signatures of disease resistance in endangered staghorn corals.</title>
        <authorList>
            <person name="Vollmer S.V."/>
            <person name="Selwyn J.D."/>
            <person name="Despard B.A."/>
            <person name="Roesel C.L."/>
        </authorList>
    </citation>
    <scope>NUCLEOTIDE SEQUENCE</scope>
    <source>
        <strain evidence="1">K2</strain>
    </source>
</reference>
<organism evidence="1 2">
    <name type="scientific">Acropora cervicornis</name>
    <name type="common">Staghorn coral</name>
    <dbReference type="NCBI Taxonomy" id="6130"/>
    <lineage>
        <taxon>Eukaryota</taxon>
        <taxon>Metazoa</taxon>
        <taxon>Cnidaria</taxon>
        <taxon>Anthozoa</taxon>
        <taxon>Hexacorallia</taxon>
        <taxon>Scleractinia</taxon>
        <taxon>Astrocoeniina</taxon>
        <taxon>Acroporidae</taxon>
        <taxon>Acropora</taxon>
    </lineage>
</organism>